<sequence length="66" mass="7998">MPTVKKLKVMPDHHAWSEIIYNQHFHSQTLSLFKELLMLENESNILLMRIFRNQFEIMQIDIRTKA</sequence>
<proteinExistence type="predicted"/>
<dbReference type="Proteomes" id="UP000183832">
    <property type="component" value="Unassembled WGS sequence"/>
</dbReference>
<organism evidence="1 2">
    <name type="scientific">Clunio marinus</name>
    <dbReference type="NCBI Taxonomy" id="568069"/>
    <lineage>
        <taxon>Eukaryota</taxon>
        <taxon>Metazoa</taxon>
        <taxon>Ecdysozoa</taxon>
        <taxon>Arthropoda</taxon>
        <taxon>Hexapoda</taxon>
        <taxon>Insecta</taxon>
        <taxon>Pterygota</taxon>
        <taxon>Neoptera</taxon>
        <taxon>Endopterygota</taxon>
        <taxon>Diptera</taxon>
        <taxon>Nematocera</taxon>
        <taxon>Chironomoidea</taxon>
        <taxon>Chironomidae</taxon>
        <taxon>Clunio</taxon>
    </lineage>
</organism>
<evidence type="ECO:0000313" key="1">
    <source>
        <dbReference type="EMBL" id="CRK90194.1"/>
    </source>
</evidence>
<dbReference type="AlphaFoldDB" id="A0A1J1HRP0"/>
<dbReference type="EMBL" id="CVRI01000017">
    <property type="protein sequence ID" value="CRK90194.1"/>
    <property type="molecule type" value="Genomic_DNA"/>
</dbReference>
<accession>A0A1J1HRP0</accession>
<name>A0A1J1HRP0_9DIPT</name>
<evidence type="ECO:0000313" key="2">
    <source>
        <dbReference type="Proteomes" id="UP000183832"/>
    </source>
</evidence>
<keyword evidence="2" id="KW-1185">Reference proteome</keyword>
<protein>
    <submittedName>
        <fullName evidence="1">CLUMA_CG003908, isoform A</fullName>
    </submittedName>
</protein>
<reference evidence="1 2" key="1">
    <citation type="submission" date="2015-04" db="EMBL/GenBank/DDBJ databases">
        <authorList>
            <person name="Syromyatnikov M.Y."/>
            <person name="Popov V.N."/>
        </authorList>
    </citation>
    <scope>NUCLEOTIDE SEQUENCE [LARGE SCALE GENOMIC DNA]</scope>
</reference>
<gene>
    <name evidence="1" type="ORF">CLUMA_CG003908</name>
</gene>